<dbReference type="InterPro" id="IPR036396">
    <property type="entry name" value="Cyt_P450_sf"/>
</dbReference>
<protein>
    <submittedName>
        <fullName evidence="2">Cytochrome P450</fullName>
    </submittedName>
</protein>
<evidence type="ECO:0000256" key="1">
    <source>
        <dbReference type="PIRSR" id="PIRSR602401-1"/>
    </source>
</evidence>
<feature type="binding site" description="axial binding residue" evidence="1">
    <location>
        <position position="280"/>
    </location>
    <ligand>
        <name>heme</name>
        <dbReference type="ChEBI" id="CHEBI:30413"/>
    </ligand>
    <ligandPart>
        <name>Fe</name>
        <dbReference type="ChEBI" id="CHEBI:18248"/>
    </ligandPart>
</feature>
<sequence length="339" mass="38200">MKEGTVKTNLRINLGPREISVLRKSAIPLLYGPNSECLKSTWYGQTGNDPKKCSIHMTRDFNAHRLRRRAWDKGFSIKALGTYEPRIKPKADLFRDQLLAHSGTPFDVSTWAMYFSFDVMGEVGFGKDFNNLGTGVEHSAIKGVHSHMTMLDKQKKLQHLLDQAMPGGYSEWSYEKTKSVSYVDDFLSETLRLRPALLTGGARETPAKGLRIDEVYIPGNTNVVIPTQLIQRDVRWWQQPEDFLPERFGEKKAEMETDKAPYIPFSLGKLIISPMRAYACPGKNLAQLSLRTSLSMIAQNFDVTFAAGETGEAFDKEVLDTFTVTLPPLQLQFTLRGGN</sequence>
<dbReference type="PRINTS" id="PR00463">
    <property type="entry name" value="EP450I"/>
</dbReference>
<name>A0A6A5SSV9_9PLEO</name>
<dbReference type="PANTHER" id="PTHR24305:SF78">
    <property type="entry name" value="P450, PUTATIVE (EUROFUNG)-RELATED"/>
    <property type="match status" value="1"/>
</dbReference>
<dbReference type="GO" id="GO:0020037">
    <property type="term" value="F:heme binding"/>
    <property type="evidence" value="ECO:0007669"/>
    <property type="project" value="InterPro"/>
</dbReference>
<organism evidence="2 3">
    <name type="scientific">Clathrospora elynae</name>
    <dbReference type="NCBI Taxonomy" id="706981"/>
    <lineage>
        <taxon>Eukaryota</taxon>
        <taxon>Fungi</taxon>
        <taxon>Dikarya</taxon>
        <taxon>Ascomycota</taxon>
        <taxon>Pezizomycotina</taxon>
        <taxon>Dothideomycetes</taxon>
        <taxon>Pleosporomycetidae</taxon>
        <taxon>Pleosporales</taxon>
        <taxon>Diademaceae</taxon>
        <taxon>Clathrospora</taxon>
    </lineage>
</organism>
<comment type="cofactor">
    <cofactor evidence="1">
        <name>heme</name>
        <dbReference type="ChEBI" id="CHEBI:30413"/>
    </cofactor>
</comment>
<dbReference type="GO" id="GO:0004497">
    <property type="term" value="F:monooxygenase activity"/>
    <property type="evidence" value="ECO:0007669"/>
    <property type="project" value="InterPro"/>
</dbReference>
<keyword evidence="1" id="KW-0349">Heme</keyword>
<keyword evidence="3" id="KW-1185">Reference proteome</keyword>
<proteinExistence type="predicted"/>
<dbReference type="AlphaFoldDB" id="A0A6A5SSV9"/>
<keyword evidence="1" id="KW-0479">Metal-binding</keyword>
<dbReference type="OrthoDB" id="6692864at2759"/>
<evidence type="ECO:0000313" key="3">
    <source>
        <dbReference type="Proteomes" id="UP000800038"/>
    </source>
</evidence>
<keyword evidence="1" id="KW-0408">Iron</keyword>
<dbReference type="PANTHER" id="PTHR24305">
    <property type="entry name" value="CYTOCHROME P450"/>
    <property type="match status" value="1"/>
</dbReference>
<dbReference type="EMBL" id="ML976031">
    <property type="protein sequence ID" value="KAF1942818.1"/>
    <property type="molecule type" value="Genomic_DNA"/>
</dbReference>
<dbReference type="InterPro" id="IPR002401">
    <property type="entry name" value="Cyt_P450_E_grp-I"/>
</dbReference>
<dbReference type="SUPFAM" id="SSF48264">
    <property type="entry name" value="Cytochrome P450"/>
    <property type="match status" value="1"/>
</dbReference>
<accession>A0A6A5SSV9</accession>
<evidence type="ECO:0000313" key="2">
    <source>
        <dbReference type="EMBL" id="KAF1942818.1"/>
    </source>
</evidence>
<dbReference type="InterPro" id="IPR001128">
    <property type="entry name" value="Cyt_P450"/>
</dbReference>
<reference evidence="2" key="1">
    <citation type="journal article" date="2020" name="Stud. Mycol.">
        <title>101 Dothideomycetes genomes: a test case for predicting lifestyles and emergence of pathogens.</title>
        <authorList>
            <person name="Haridas S."/>
            <person name="Albert R."/>
            <person name="Binder M."/>
            <person name="Bloem J."/>
            <person name="Labutti K."/>
            <person name="Salamov A."/>
            <person name="Andreopoulos B."/>
            <person name="Baker S."/>
            <person name="Barry K."/>
            <person name="Bills G."/>
            <person name="Bluhm B."/>
            <person name="Cannon C."/>
            <person name="Castanera R."/>
            <person name="Culley D."/>
            <person name="Daum C."/>
            <person name="Ezra D."/>
            <person name="Gonzalez J."/>
            <person name="Henrissat B."/>
            <person name="Kuo A."/>
            <person name="Liang C."/>
            <person name="Lipzen A."/>
            <person name="Lutzoni F."/>
            <person name="Magnuson J."/>
            <person name="Mondo S."/>
            <person name="Nolan M."/>
            <person name="Ohm R."/>
            <person name="Pangilinan J."/>
            <person name="Park H.-J."/>
            <person name="Ramirez L."/>
            <person name="Alfaro M."/>
            <person name="Sun H."/>
            <person name="Tritt A."/>
            <person name="Yoshinaga Y."/>
            <person name="Zwiers L.-H."/>
            <person name="Turgeon B."/>
            <person name="Goodwin S."/>
            <person name="Spatafora J."/>
            <person name="Crous P."/>
            <person name="Grigoriev I."/>
        </authorList>
    </citation>
    <scope>NUCLEOTIDE SEQUENCE</scope>
    <source>
        <strain evidence="2">CBS 161.51</strain>
    </source>
</reference>
<dbReference type="GO" id="GO:0005506">
    <property type="term" value="F:iron ion binding"/>
    <property type="evidence" value="ECO:0007669"/>
    <property type="project" value="InterPro"/>
</dbReference>
<dbReference type="Gene3D" id="1.10.630.10">
    <property type="entry name" value="Cytochrome P450"/>
    <property type="match status" value="2"/>
</dbReference>
<gene>
    <name evidence="2" type="ORF">EJ02DRAFT_502539</name>
</gene>
<dbReference type="InterPro" id="IPR050121">
    <property type="entry name" value="Cytochrome_P450_monoxygenase"/>
</dbReference>
<dbReference type="Pfam" id="PF00067">
    <property type="entry name" value="p450"/>
    <property type="match status" value="1"/>
</dbReference>
<dbReference type="Proteomes" id="UP000800038">
    <property type="component" value="Unassembled WGS sequence"/>
</dbReference>
<dbReference type="GO" id="GO:0016705">
    <property type="term" value="F:oxidoreductase activity, acting on paired donors, with incorporation or reduction of molecular oxygen"/>
    <property type="evidence" value="ECO:0007669"/>
    <property type="project" value="InterPro"/>
</dbReference>